<accession>A0AAV7FC98</accession>
<name>A0AAV7FC98_ARIFI</name>
<evidence type="ECO:0000313" key="1">
    <source>
        <dbReference type="EMBL" id="KAG9458753.1"/>
    </source>
</evidence>
<dbReference type="AlphaFoldDB" id="A0AAV7FC98"/>
<dbReference type="EMBL" id="JAINDJ010000002">
    <property type="protein sequence ID" value="KAG9458753.1"/>
    <property type="molecule type" value="Genomic_DNA"/>
</dbReference>
<keyword evidence="2" id="KW-1185">Reference proteome</keyword>
<gene>
    <name evidence="1" type="ORF">H6P81_003261</name>
</gene>
<proteinExistence type="predicted"/>
<protein>
    <submittedName>
        <fullName evidence="1">Uncharacterized protein</fullName>
    </submittedName>
</protein>
<reference evidence="1 2" key="1">
    <citation type="submission" date="2021-07" db="EMBL/GenBank/DDBJ databases">
        <title>The Aristolochia fimbriata genome: insights into angiosperm evolution, floral development and chemical biosynthesis.</title>
        <authorList>
            <person name="Jiao Y."/>
        </authorList>
    </citation>
    <scope>NUCLEOTIDE SEQUENCE [LARGE SCALE GENOMIC DNA]</scope>
    <source>
        <strain evidence="1">IBCAS-2021</strain>
        <tissue evidence="1">Leaf</tissue>
    </source>
</reference>
<sequence length="230" mass="26078">MGDNQSQSADSAAAPAGERAWHTYTAEELKSTARSLQQNSAIQFNNLQHLIPQLKTYYKTYEDGFVNKVKDELTRAREHPALALGMVVTTSLFLMRGPRRFLFRHTLGRLQSEEARFNKTESRVRQYGVSVALVKKDGQKLRERALLAEEEMEKGYKNLKNAGQEIQRLLKNVRRFEHQAADLMDGLREIPGREAIKLRAEVASMASAAKQQKNALNKRILKISELGVPV</sequence>
<dbReference type="InterPro" id="IPR053284">
    <property type="entry name" value="RGS1-HXK1_interactor"/>
</dbReference>
<comment type="caution">
    <text evidence="1">The sequence shown here is derived from an EMBL/GenBank/DDBJ whole genome shotgun (WGS) entry which is preliminary data.</text>
</comment>
<dbReference type="PANTHER" id="PTHR34554">
    <property type="entry name" value="RGS1-HXK1-INTERACTING PROTEIN 1"/>
    <property type="match status" value="1"/>
</dbReference>
<dbReference type="Proteomes" id="UP000825729">
    <property type="component" value="Unassembled WGS sequence"/>
</dbReference>
<evidence type="ECO:0000313" key="2">
    <source>
        <dbReference type="Proteomes" id="UP000825729"/>
    </source>
</evidence>
<dbReference type="PANTHER" id="PTHR34554:SF2">
    <property type="entry name" value="RGS1-HXK1-INTERACTING PROTEIN 1"/>
    <property type="match status" value="1"/>
</dbReference>
<organism evidence="1 2">
    <name type="scientific">Aristolochia fimbriata</name>
    <name type="common">White veined hardy Dutchman's pipe vine</name>
    <dbReference type="NCBI Taxonomy" id="158543"/>
    <lineage>
        <taxon>Eukaryota</taxon>
        <taxon>Viridiplantae</taxon>
        <taxon>Streptophyta</taxon>
        <taxon>Embryophyta</taxon>
        <taxon>Tracheophyta</taxon>
        <taxon>Spermatophyta</taxon>
        <taxon>Magnoliopsida</taxon>
        <taxon>Magnoliidae</taxon>
        <taxon>Piperales</taxon>
        <taxon>Aristolochiaceae</taxon>
        <taxon>Aristolochia</taxon>
    </lineage>
</organism>